<comment type="catalytic activity">
    <reaction evidence="1 10 11">
        <text>Thiol-dependent hydrolysis of ester, thioester, amide, peptide and isopeptide bonds formed by the C-terminal Gly of ubiquitin (a 76-residue protein attached to proteins as an intracellular targeting signal).</text>
        <dbReference type="EC" id="3.4.19.12"/>
    </reaction>
</comment>
<evidence type="ECO:0000256" key="12">
    <source>
        <dbReference type="SAM" id="Coils"/>
    </source>
</evidence>
<dbReference type="Gene3D" id="3.40.532.10">
    <property type="entry name" value="Peptidase C12, ubiquitin carboxyl-terminal hydrolase"/>
    <property type="match status" value="1"/>
</dbReference>
<evidence type="ECO:0000256" key="9">
    <source>
        <dbReference type="ARBA" id="ARBA00023242"/>
    </source>
</evidence>
<dbReference type="GO" id="GO:0005634">
    <property type="term" value="C:nucleus"/>
    <property type="evidence" value="ECO:0007669"/>
    <property type="project" value="UniProtKB-SubCell"/>
</dbReference>
<dbReference type="GO" id="GO:0005737">
    <property type="term" value="C:cytoplasm"/>
    <property type="evidence" value="ECO:0007669"/>
    <property type="project" value="TreeGrafter"/>
</dbReference>
<dbReference type="EC" id="3.4.19.12" evidence="11"/>
<evidence type="ECO:0000256" key="1">
    <source>
        <dbReference type="ARBA" id="ARBA00000707"/>
    </source>
</evidence>
<accession>A0A5S6QZ15</accession>
<evidence type="ECO:0000256" key="2">
    <source>
        <dbReference type="ARBA" id="ARBA00004123"/>
    </source>
</evidence>
<keyword evidence="14" id="KW-1185">Reference proteome</keyword>
<evidence type="ECO:0000256" key="6">
    <source>
        <dbReference type="ARBA" id="ARBA00022801"/>
    </source>
</evidence>
<keyword evidence="12" id="KW-0175">Coiled coil</keyword>
<dbReference type="Pfam" id="PF01088">
    <property type="entry name" value="Peptidase_C12"/>
    <property type="match status" value="1"/>
</dbReference>
<name>A0A5S6QZ15_TRIMR</name>
<dbReference type="AlphaFoldDB" id="A0A5S6QZ15"/>
<evidence type="ECO:0000313" key="15">
    <source>
        <dbReference type="WBParaSite" id="TMUE_3000012339.1"/>
    </source>
</evidence>
<feature type="site" description="Important for enzyme activity" evidence="10">
    <location>
        <position position="196"/>
    </location>
</feature>
<evidence type="ECO:0000256" key="10">
    <source>
        <dbReference type="PROSITE-ProRule" id="PRU01393"/>
    </source>
</evidence>
<evidence type="ECO:0000256" key="3">
    <source>
        <dbReference type="ARBA" id="ARBA00007182"/>
    </source>
</evidence>
<evidence type="ECO:0000256" key="7">
    <source>
        <dbReference type="ARBA" id="ARBA00022807"/>
    </source>
</evidence>
<dbReference type="GO" id="GO:0006325">
    <property type="term" value="P:chromatin organization"/>
    <property type="evidence" value="ECO:0007669"/>
    <property type="project" value="UniProtKB-KW"/>
</dbReference>
<organism evidence="14 15">
    <name type="scientific">Trichuris muris</name>
    <name type="common">Mouse whipworm</name>
    <dbReference type="NCBI Taxonomy" id="70415"/>
    <lineage>
        <taxon>Eukaryota</taxon>
        <taxon>Metazoa</taxon>
        <taxon>Ecdysozoa</taxon>
        <taxon>Nematoda</taxon>
        <taxon>Enoplea</taxon>
        <taxon>Dorylaimia</taxon>
        <taxon>Trichinellida</taxon>
        <taxon>Trichuridae</taxon>
        <taxon>Trichuris</taxon>
    </lineage>
</organism>
<dbReference type="PROSITE" id="PS52048">
    <property type="entry name" value="UCH_DOMAIN"/>
    <property type="match status" value="1"/>
</dbReference>
<dbReference type="GO" id="GO:0004843">
    <property type="term" value="F:cysteine-type deubiquitinase activity"/>
    <property type="evidence" value="ECO:0007669"/>
    <property type="project" value="UniProtKB-UniRule"/>
</dbReference>
<dbReference type="InterPro" id="IPR036959">
    <property type="entry name" value="Peptidase_C12_UCH_sf"/>
</dbReference>
<dbReference type="PANTHER" id="PTHR10589">
    <property type="entry name" value="UBIQUITIN CARBOXYL-TERMINAL HYDROLASE"/>
    <property type="match status" value="1"/>
</dbReference>
<keyword evidence="9" id="KW-0539">Nucleus</keyword>
<evidence type="ECO:0000256" key="5">
    <source>
        <dbReference type="ARBA" id="ARBA00022786"/>
    </source>
</evidence>
<feature type="domain" description="UCH catalytic" evidence="13">
    <location>
        <begin position="8"/>
        <end position="246"/>
    </location>
</feature>
<dbReference type="SUPFAM" id="SSF54001">
    <property type="entry name" value="Cysteine proteinases"/>
    <property type="match status" value="1"/>
</dbReference>
<protein>
    <recommendedName>
        <fullName evidence="11">Ubiquitin carboxyl-terminal hydrolase</fullName>
        <ecNumber evidence="11">3.4.19.12</ecNumber>
    </recommendedName>
</protein>
<dbReference type="InterPro" id="IPR001578">
    <property type="entry name" value="Peptidase_C12_UCH"/>
</dbReference>
<proteinExistence type="inferred from homology"/>
<reference evidence="14" key="2">
    <citation type="submission" date="2014-03" db="EMBL/GenBank/DDBJ databases">
        <title>The whipworm genome and dual-species transcriptomics of an intimate host-pathogen interaction.</title>
        <authorList>
            <person name="Foth B.J."/>
            <person name="Tsai I.J."/>
            <person name="Reid A.J."/>
            <person name="Bancroft A.J."/>
            <person name="Nichol S."/>
            <person name="Tracey A."/>
            <person name="Holroyd N."/>
            <person name="Cotton J.A."/>
            <person name="Stanley E.J."/>
            <person name="Zarowiecki M."/>
            <person name="Liu J.Z."/>
            <person name="Huckvale T."/>
            <person name="Cooper P.J."/>
            <person name="Grencis R.K."/>
            <person name="Berriman M."/>
        </authorList>
    </citation>
    <scope>NUCLEOTIDE SEQUENCE [LARGE SCALE GENOMIC DNA]</scope>
    <source>
        <strain evidence="14">Edinburgh</strain>
    </source>
</reference>
<feature type="active site" description="Nucleophile" evidence="10">
    <location>
        <position position="96"/>
    </location>
</feature>
<comment type="similarity">
    <text evidence="3">Belongs to the peptidase C12 family. BAP1 subfamily.</text>
</comment>
<evidence type="ECO:0000313" key="14">
    <source>
        <dbReference type="Proteomes" id="UP000046395"/>
    </source>
</evidence>
<dbReference type="WBParaSite" id="TMUE_3000012339.1">
    <property type="protein sequence ID" value="TMUE_3000012339.1"/>
    <property type="gene ID" value="WBGene00285851"/>
</dbReference>
<dbReference type="STRING" id="70415.A0A5S6QZ15"/>
<dbReference type="Gene3D" id="1.20.58.860">
    <property type="match status" value="1"/>
</dbReference>
<dbReference type="Proteomes" id="UP000046395">
    <property type="component" value="Unassembled WGS sequence"/>
</dbReference>
<evidence type="ECO:0000256" key="4">
    <source>
        <dbReference type="ARBA" id="ARBA00022670"/>
    </source>
</evidence>
<feature type="site" description="Transition state stabilizer" evidence="10">
    <location>
        <position position="90"/>
    </location>
</feature>
<dbReference type="WBParaSite" id="TMUE_3000012339.2">
    <property type="protein sequence ID" value="TMUE_3000012339.2"/>
    <property type="gene ID" value="WBGene00285851"/>
</dbReference>
<comment type="subcellular location">
    <subcellularLocation>
        <location evidence="2">Nucleus</location>
    </subcellularLocation>
</comment>
<sequence>MNGSFDGRWAELESDPGLFTLLVSDFGVRGVAVEEVYDLHSPLNKRAYGFVFLFKWLESARRTRHELITNAGNMYPSDTKAPKDMFFAKQIVENACATYALLNILLNCEDVVLGPVLEDLKELTKGMNPSERGQVVSEIAEISNAHNSHARQESTDDLCAPAKKRRGSSYQAKIVQVDSFHFSSFIYSKGHVYELDGLREEPLDLGAVPAEIHWTEYFQRLIIARVFDDHPANQKEIRYCLMGVVPCPLYEAECRLDQLQLKLQLLWQDLETETARLTPKTRSSTASISKGLERFLNFLESSSTPLRLRRCTCKESCLKSPSVTGLDASSRQEEVTLDYQVAMAELSAPILPSTEGGKICIPRTVALMRYAEAEIESLRSSVAELRQRRNQYVIDNERRIHNYEPFIRTFLSRLVDLESKRGRC</sequence>
<dbReference type="GO" id="GO:0006511">
    <property type="term" value="P:ubiquitin-dependent protein catabolic process"/>
    <property type="evidence" value="ECO:0007669"/>
    <property type="project" value="UniProtKB-UniRule"/>
</dbReference>
<evidence type="ECO:0000256" key="8">
    <source>
        <dbReference type="ARBA" id="ARBA00022853"/>
    </source>
</evidence>
<dbReference type="PANTHER" id="PTHR10589:SF28">
    <property type="entry name" value="UBIQUITIN CARBOXYL-TERMINAL HYDROLASE BAP1"/>
    <property type="match status" value="1"/>
</dbReference>
<dbReference type="GO" id="GO:0016579">
    <property type="term" value="P:protein deubiquitination"/>
    <property type="evidence" value="ECO:0007669"/>
    <property type="project" value="TreeGrafter"/>
</dbReference>
<feature type="coiled-coil region" evidence="12">
    <location>
        <begin position="368"/>
        <end position="395"/>
    </location>
</feature>
<keyword evidence="6 10" id="KW-0378">Hydrolase</keyword>
<keyword evidence="5 10" id="KW-0833">Ubl conjugation pathway</keyword>
<dbReference type="Pfam" id="PF18031">
    <property type="entry name" value="UCH_C"/>
    <property type="match status" value="1"/>
</dbReference>
<reference evidence="14" key="1">
    <citation type="submission" date="2013-11" db="EMBL/GenBank/DDBJ databases">
        <authorList>
            <person name="Aslett M."/>
        </authorList>
    </citation>
    <scope>NUCLEOTIDE SEQUENCE [LARGE SCALE GENOMIC DNA]</scope>
    <source>
        <strain evidence="14">Edinburgh</strain>
    </source>
</reference>
<dbReference type="PRINTS" id="PR00707">
    <property type="entry name" value="UBCTHYDRLASE"/>
</dbReference>
<keyword evidence="4 10" id="KW-0645">Protease</keyword>
<evidence type="ECO:0000256" key="11">
    <source>
        <dbReference type="RuleBase" id="RU361215"/>
    </source>
</evidence>
<evidence type="ECO:0000259" key="13">
    <source>
        <dbReference type="PROSITE" id="PS52048"/>
    </source>
</evidence>
<reference evidence="15" key="3">
    <citation type="submission" date="2019-12" db="UniProtKB">
        <authorList>
            <consortium name="WormBaseParasite"/>
        </authorList>
    </citation>
    <scope>IDENTIFICATION</scope>
</reference>
<dbReference type="InterPro" id="IPR041507">
    <property type="entry name" value="UCH_C"/>
</dbReference>
<dbReference type="InterPro" id="IPR038765">
    <property type="entry name" value="Papain-like_cys_pep_sf"/>
</dbReference>
<feature type="active site" description="Proton donor" evidence="10">
    <location>
        <position position="181"/>
    </location>
</feature>
<keyword evidence="7 10" id="KW-0788">Thiol protease</keyword>
<keyword evidence="8" id="KW-0156">Chromatin regulator</keyword>